<dbReference type="GeneID" id="72383914"/>
<organism evidence="1">
    <name type="scientific">uncultured Desulfovibrio sp</name>
    <dbReference type="NCBI Taxonomy" id="167968"/>
    <lineage>
        <taxon>Bacteria</taxon>
        <taxon>Pseudomonadati</taxon>
        <taxon>Thermodesulfobacteriota</taxon>
        <taxon>Desulfovibrionia</taxon>
        <taxon>Desulfovibrionales</taxon>
        <taxon>Desulfovibrionaceae</taxon>
        <taxon>Desulfovibrio</taxon>
        <taxon>environmental samples</taxon>
    </lineage>
</organism>
<accession>A0A212JWM3</accession>
<dbReference type="RefSeq" id="WP_022658923.1">
    <property type="nucleotide sequence ID" value="NZ_CABUEN010000003.1"/>
</dbReference>
<name>A0A212JWM3_9BACT</name>
<dbReference type="AlphaFoldDB" id="A0A212JWM3"/>
<dbReference type="EMBL" id="FLUP01000001">
    <property type="protein sequence ID" value="SBW03768.1"/>
    <property type="molecule type" value="Genomic_DNA"/>
</dbReference>
<reference evidence="1" key="1">
    <citation type="submission" date="2016-04" db="EMBL/GenBank/DDBJ databases">
        <authorList>
            <person name="Evans L.H."/>
            <person name="Alamgir A."/>
            <person name="Owens N."/>
            <person name="Weber N.D."/>
            <person name="Virtaneva K."/>
            <person name="Barbian K."/>
            <person name="Babar A."/>
            <person name="Rosenke K."/>
        </authorList>
    </citation>
    <scope>NUCLEOTIDE SEQUENCE</scope>
    <source>
        <strain evidence="1">92-2</strain>
    </source>
</reference>
<evidence type="ECO:0000313" key="1">
    <source>
        <dbReference type="EMBL" id="SBW03768.1"/>
    </source>
</evidence>
<sequence length="189" mass="21565">MLKPFYQGKLDTFCAIYAVLNGLRLTHTIRVLKARDILNETLMGLAASPEAFRAVLEQETDYCGLVDGMLRIQSRSFPLEVRQPFTDEDDPSVDQVWECCRTWLAPGSGRAVIFRFLRHITPDGPPVNRHWTTADSLTDDVLHLFDCSHEAEAILNVNKDSFVTRADDIREGKLLYIQPHTIRLLRLPL</sequence>
<proteinExistence type="predicted"/>
<protein>
    <submittedName>
        <fullName evidence="1">Uncharacterized protein</fullName>
    </submittedName>
</protein>
<gene>
    <name evidence="1" type="ORF">KM92DES2_11837</name>
</gene>